<reference evidence="2 3" key="1">
    <citation type="submission" date="2016-08" db="EMBL/GenBank/DDBJ databases">
        <authorList>
            <person name="Loux V."/>
            <person name="Rue O."/>
        </authorList>
    </citation>
    <scope>NUCLEOTIDE SEQUENCE [LARGE SCALE GENOMIC DNA]</scope>
    <source>
        <strain evidence="2 3">AFSSA_08CEB44bac</strain>
    </source>
</reference>
<dbReference type="GeneID" id="33896207"/>
<dbReference type="Proteomes" id="UP000242164">
    <property type="component" value="Unassembled WGS sequence"/>
</dbReference>
<dbReference type="Pfam" id="PF22564">
    <property type="entry name" value="HAAS"/>
    <property type="match status" value="1"/>
</dbReference>
<keyword evidence="1" id="KW-0812">Transmembrane</keyword>
<feature type="transmembrane region" description="Helical" evidence="1">
    <location>
        <begin position="109"/>
        <end position="132"/>
    </location>
</feature>
<evidence type="ECO:0000256" key="1">
    <source>
        <dbReference type="SAM" id="Phobius"/>
    </source>
</evidence>
<sequence length="186" mass="20773">MNKKEFLNKLSSSLGNIPNSEKNDILLEYETHFISGKQDGKSEEEICKKLGNPKTIAKEMNVTYAINNANQKRSLKNMIIAILSVMSLGLANFICIMIAFFLLLLLSPILLALIVATPLLLLSPLLLVIVGFTKGFHQIHFSDVYSVLIGFFIGLVIAGVSYQALKHLYSLLVKYLKWNVSILKED</sequence>
<protein>
    <recommendedName>
        <fullName evidence="4">DUF1700 domain-containing protein</fullName>
    </recommendedName>
</protein>
<keyword evidence="1" id="KW-0472">Membrane</keyword>
<proteinExistence type="predicted"/>
<accession>A0AAX2CDI5</accession>
<dbReference type="EMBL" id="FMIK01000018">
    <property type="protein sequence ID" value="SCL86504.1"/>
    <property type="molecule type" value="Genomic_DNA"/>
</dbReference>
<evidence type="ECO:0000313" key="2">
    <source>
        <dbReference type="EMBL" id="SCL86504.1"/>
    </source>
</evidence>
<dbReference type="AlphaFoldDB" id="A0AAX2CDI5"/>
<feature type="transmembrane region" description="Helical" evidence="1">
    <location>
        <begin position="144"/>
        <end position="165"/>
    </location>
</feature>
<name>A0AAX2CDI5_9BACI</name>
<evidence type="ECO:0008006" key="4">
    <source>
        <dbReference type="Google" id="ProtNLM"/>
    </source>
</evidence>
<gene>
    <name evidence="2" type="ORF">BCB44BAC_00950</name>
</gene>
<comment type="caution">
    <text evidence="2">The sequence shown here is derived from an EMBL/GenBank/DDBJ whole genome shotgun (WGS) entry which is preliminary data.</text>
</comment>
<dbReference type="RefSeq" id="WP_011983931.1">
    <property type="nucleotide sequence ID" value="NZ_CP024101.1"/>
</dbReference>
<feature type="transmembrane region" description="Helical" evidence="1">
    <location>
        <begin position="79"/>
        <end position="103"/>
    </location>
</feature>
<evidence type="ECO:0000313" key="3">
    <source>
        <dbReference type="Proteomes" id="UP000242164"/>
    </source>
</evidence>
<keyword evidence="1" id="KW-1133">Transmembrane helix</keyword>
<organism evidence="2 3">
    <name type="scientific">Bacillus cytotoxicus</name>
    <dbReference type="NCBI Taxonomy" id="580165"/>
    <lineage>
        <taxon>Bacteria</taxon>
        <taxon>Bacillati</taxon>
        <taxon>Bacillota</taxon>
        <taxon>Bacilli</taxon>
        <taxon>Bacillales</taxon>
        <taxon>Bacillaceae</taxon>
        <taxon>Bacillus</taxon>
        <taxon>Bacillus cereus group</taxon>
    </lineage>
</organism>